<proteinExistence type="predicted"/>
<dbReference type="OrthoDB" id="3304194at2759"/>
<reference evidence="2" key="1">
    <citation type="journal article" date="2020" name="Nat. Commun.">
        <title>Large-scale genome sequencing of mycorrhizal fungi provides insights into the early evolution of symbiotic traits.</title>
        <authorList>
            <person name="Miyauchi S."/>
            <person name="Kiss E."/>
            <person name="Kuo A."/>
            <person name="Drula E."/>
            <person name="Kohler A."/>
            <person name="Sanchez-Garcia M."/>
            <person name="Morin E."/>
            <person name="Andreopoulos B."/>
            <person name="Barry K.W."/>
            <person name="Bonito G."/>
            <person name="Buee M."/>
            <person name="Carver A."/>
            <person name="Chen C."/>
            <person name="Cichocki N."/>
            <person name="Clum A."/>
            <person name="Culley D."/>
            <person name="Crous P.W."/>
            <person name="Fauchery L."/>
            <person name="Girlanda M."/>
            <person name="Hayes R.D."/>
            <person name="Keri Z."/>
            <person name="LaButti K."/>
            <person name="Lipzen A."/>
            <person name="Lombard V."/>
            <person name="Magnuson J."/>
            <person name="Maillard F."/>
            <person name="Murat C."/>
            <person name="Nolan M."/>
            <person name="Ohm R.A."/>
            <person name="Pangilinan J."/>
            <person name="Pereira M.F."/>
            <person name="Perotto S."/>
            <person name="Peter M."/>
            <person name="Pfister S."/>
            <person name="Riley R."/>
            <person name="Sitrit Y."/>
            <person name="Stielow J.B."/>
            <person name="Szollosi G."/>
            <person name="Zifcakova L."/>
            <person name="Stursova M."/>
            <person name="Spatafora J.W."/>
            <person name="Tedersoo L."/>
            <person name="Vaario L.M."/>
            <person name="Yamada A."/>
            <person name="Yan M."/>
            <person name="Wang P."/>
            <person name="Xu J."/>
            <person name="Bruns T."/>
            <person name="Baldrian P."/>
            <person name="Vilgalys R."/>
            <person name="Dunand C."/>
            <person name="Henrissat B."/>
            <person name="Grigoriev I.V."/>
            <person name="Hibbett D."/>
            <person name="Nagy L.G."/>
            <person name="Martin F.M."/>
        </authorList>
    </citation>
    <scope>NUCLEOTIDE SEQUENCE</scope>
    <source>
        <strain evidence="2">UP504</strain>
    </source>
</reference>
<sequence length="156" mass="17280">MSSRSLLSLSSSSSGVPSRNPSYSLSLDDVAFLSPIHTRRHPAHSIPVPPPPPYVRFESHGDHHTATEDINWTHAESLTDDIERVTHGEVIKAKLRYKLHKLRRGKRADPWDVFQNRFLKPGEAPWAPLDSPLWKLPKSSSSSVVVLEGVGSSSSS</sequence>
<evidence type="ECO:0000313" key="3">
    <source>
        <dbReference type="Proteomes" id="UP000886523"/>
    </source>
</evidence>
<organism evidence="2 3">
    <name type="scientific">Hydnum rufescens UP504</name>
    <dbReference type="NCBI Taxonomy" id="1448309"/>
    <lineage>
        <taxon>Eukaryota</taxon>
        <taxon>Fungi</taxon>
        <taxon>Dikarya</taxon>
        <taxon>Basidiomycota</taxon>
        <taxon>Agaricomycotina</taxon>
        <taxon>Agaricomycetes</taxon>
        <taxon>Cantharellales</taxon>
        <taxon>Hydnaceae</taxon>
        <taxon>Hydnum</taxon>
    </lineage>
</organism>
<evidence type="ECO:0000313" key="2">
    <source>
        <dbReference type="EMBL" id="KAF9513692.1"/>
    </source>
</evidence>
<keyword evidence="3" id="KW-1185">Reference proteome</keyword>
<comment type="caution">
    <text evidence="2">The sequence shown here is derived from an EMBL/GenBank/DDBJ whole genome shotgun (WGS) entry which is preliminary data.</text>
</comment>
<feature type="compositionally biased region" description="Low complexity" evidence="1">
    <location>
        <begin position="1"/>
        <end position="14"/>
    </location>
</feature>
<evidence type="ECO:0000256" key="1">
    <source>
        <dbReference type="SAM" id="MobiDB-lite"/>
    </source>
</evidence>
<feature type="region of interest" description="Disordered" evidence="1">
    <location>
        <begin position="41"/>
        <end position="60"/>
    </location>
</feature>
<protein>
    <submittedName>
        <fullName evidence="2">Uncharacterized protein</fullName>
    </submittedName>
</protein>
<dbReference type="Proteomes" id="UP000886523">
    <property type="component" value="Unassembled WGS sequence"/>
</dbReference>
<name>A0A9P6AXU2_9AGAM</name>
<dbReference type="AlphaFoldDB" id="A0A9P6AXU2"/>
<gene>
    <name evidence="2" type="ORF">BS47DRAFT_1393087</name>
</gene>
<feature type="region of interest" description="Disordered" evidence="1">
    <location>
        <begin position="1"/>
        <end position="23"/>
    </location>
</feature>
<dbReference type="EMBL" id="MU128969">
    <property type="protein sequence ID" value="KAF9513692.1"/>
    <property type="molecule type" value="Genomic_DNA"/>
</dbReference>
<accession>A0A9P6AXU2</accession>